<feature type="domain" description="Polysaccharide biosynthesis protein CapD-like" evidence="3">
    <location>
        <begin position="296"/>
        <end position="583"/>
    </location>
</feature>
<evidence type="ECO:0000259" key="3">
    <source>
        <dbReference type="Pfam" id="PF02719"/>
    </source>
</evidence>
<accession>A0A3D9L1U6</accession>
<protein>
    <submittedName>
        <fullName evidence="4">FlaA1/EpsC-like NDP-sugar epimerase</fullName>
    </submittedName>
</protein>
<dbReference type="Proteomes" id="UP000256779">
    <property type="component" value="Unassembled WGS sequence"/>
</dbReference>
<dbReference type="InterPro" id="IPR051203">
    <property type="entry name" value="Polysaccharide_Synthase-Rel"/>
</dbReference>
<feature type="transmembrane region" description="Helical" evidence="2">
    <location>
        <begin position="14"/>
        <end position="37"/>
    </location>
</feature>
<evidence type="ECO:0000256" key="2">
    <source>
        <dbReference type="SAM" id="Phobius"/>
    </source>
</evidence>
<dbReference type="Pfam" id="PF02719">
    <property type="entry name" value="Polysacc_synt_2"/>
    <property type="match status" value="1"/>
</dbReference>
<gene>
    <name evidence="4" type="ORF">C7460_11525</name>
</gene>
<dbReference type="InterPro" id="IPR003869">
    <property type="entry name" value="Polysac_CapD-like"/>
</dbReference>
<proteinExistence type="inferred from homology"/>
<name>A0A3D9L1U6_MARFU</name>
<sequence>MKKNLINYLSMKHLAVWVVFFIDLTVVFCSFLLAATLRFNFELSRIEDHFAWHAFITMGIYALAFYAFKSYTGVVRHASLLDIQRIVIASSVAVACMVFCSYMAHQVLGYSGTLLVSKSIMIIQFLLATFFMAAFRLVVKATYASFLNNYSQMKTRVLIYGAGHSGIMTRNTLGNGGKTKVFGFIDDNSSMVGKRLEGVPVFNALKVLETDFIKKYNISQLIISNNDVPHPHKKEVIEHCLQQNVEIKEVPPFSQWIGGELRARQIRPVRIEDLLGRGEISLSNEHVSNELSGKTVLVTGGAGSIGSEIVRQVLHYNPEHVIILDQAESPCHELEIALQKEFKGRDPRFTTVIGDVTNLRRMKRLFSTFRPDVVFHAAAYKHVPLMELNAFEAVDTNVMGTKCIADLAQFYNVEKFVMVSTDKAINPTNVMGTTKRVAEMYTQALNAEPHNKTQFIITRFGNVLGSNGSVIPLFRKQIAQGGPLTVTHEEITRYFMTIAEACSLVLEAGSMGTGGEIFVFDMGQPVKIIDLARKMIKLSGLVENEDIKIAVTGLRPGEKLYEELLANEENTLPTHHEKIMKAKVRDVNVDQLMAQIARLNERLENHDLTGMVGMLKEIVPEFISRNSKFESLDTARRAVAS</sequence>
<evidence type="ECO:0000313" key="5">
    <source>
        <dbReference type="Proteomes" id="UP000256779"/>
    </source>
</evidence>
<evidence type="ECO:0000313" key="4">
    <source>
        <dbReference type="EMBL" id="RED96136.1"/>
    </source>
</evidence>
<keyword evidence="5" id="KW-1185">Reference proteome</keyword>
<feature type="transmembrane region" description="Helical" evidence="2">
    <location>
        <begin position="88"/>
        <end position="108"/>
    </location>
</feature>
<keyword evidence="2" id="KW-0472">Membrane</keyword>
<dbReference type="PANTHER" id="PTHR43318">
    <property type="entry name" value="UDP-N-ACETYLGLUCOSAMINE 4,6-DEHYDRATASE"/>
    <property type="match status" value="1"/>
</dbReference>
<keyword evidence="2" id="KW-0812">Transmembrane</keyword>
<dbReference type="RefSeq" id="WP_115868997.1">
    <property type="nucleotide sequence ID" value="NZ_QREG01000015.1"/>
</dbReference>
<dbReference type="CDD" id="cd05237">
    <property type="entry name" value="UDP_invert_4-6DH_SDR_e"/>
    <property type="match status" value="1"/>
</dbReference>
<dbReference type="InterPro" id="IPR036291">
    <property type="entry name" value="NAD(P)-bd_dom_sf"/>
</dbReference>
<dbReference type="OrthoDB" id="9803111at2"/>
<dbReference type="AlphaFoldDB" id="A0A3D9L1U6"/>
<feature type="transmembrane region" description="Helical" evidence="2">
    <location>
        <begin position="120"/>
        <end position="139"/>
    </location>
</feature>
<dbReference type="Pfam" id="PF13727">
    <property type="entry name" value="CoA_binding_3"/>
    <property type="match status" value="1"/>
</dbReference>
<dbReference type="SUPFAM" id="SSF51735">
    <property type="entry name" value="NAD(P)-binding Rossmann-fold domains"/>
    <property type="match status" value="1"/>
</dbReference>
<comment type="similarity">
    <text evidence="1">Belongs to the polysaccharide synthase family.</text>
</comment>
<dbReference type="SUPFAM" id="SSF53335">
    <property type="entry name" value="S-adenosyl-L-methionine-dependent methyltransferases"/>
    <property type="match status" value="1"/>
</dbReference>
<reference evidence="4 5" key="1">
    <citation type="submission" date="2018-07" db="EMBL/GenBank/DDBJ databases">
        <title>Genomic Encyclopedia of Type Strains, Phase IV (KMG-IV): sequencing the most valuable type-strain genomes for metagenomic binning, comparative biology and taxonomic classification.</title>
        <authorList>
            <person name="Goeker M."/>
        </authorList>
    </citation>
    <scope>NUCLEOTIDE SEQUENCE [LARGE SCALE GENOMIC DNA]</scope>
    <source>
        <strain evidence="4 5">DSM 4134</strain>
    </source>
</reference>
<feature type="transmembrane region" description="Helical" evidence="2">
    <location>
        <begin position="49"/>
        <end position="68"/>
    </location>
</feature>
<keyword evidence="2" id="KW-1133">Transmembrane helix</keyword>
<dbReference type="InterPro" id="IPR029063">
    <property type="entry name" value="SAM-dependent_MTases_sf"/>
</dbReference>
<dbReference type="EMBL" id="QREG01000015">
    <property type="protein sequence ID" value="RED96136.1"/>
    <property type="molecule type" value="Genomic_DNA"/>
</dbReference>
<organism evidence="4 5">
    <name type="scientific">Marinoscillum furvescens DSM 4134</name>
    <dbReference type="NCBI Taxonomy" id="1122208"/>
    <lineage>
        <taxon>Bacteria</taxon>
        <taxon>Pseudomonadati</taxon>
        <taxon>Bacteroidota</taxon>
        <taxon>Cytophagia</taxon>
        <taxon>Cytophagales</taxon>
        <taxon>Reichenbachiellaceae</taxon>
        <taxon>Marinoscillum</taxon>
    </lineage>
</organism>
<comment type="caution">
    <text evidence="4">The sequence shown here is derived from an EMBL/GenBank/DDBJ whole genome shotgun (WGS) entry which is preliminary data.</text>
</comment>
<dbReference type="Gene3D" id="3.40.50.720">
    <property type="entry name" value="NAD(P)-binding Rossmann-like Domain"/>
    <property type="match status" value="2"/>
</dbReference>
<dbReference type="PANTHER" id="PTHR43318:SF1">
    <property type="entry name" value="POLYSACCHARIDE BIOSYNTHESIS PROTEIN EPSC-RELATED"/>
    <property type="match status" value="1"/>
</dbReference>
<evidence type="ECO:0000256" key="1">
    <source>
        <dbReference type="ARBA" id="ARBA00007430"/>
    </source>
</evidence>